<dbReference type="Proteomes" id="UP000060787">
    <property type="component" value="Chromosome"/>
</dbReference>
<accession>A0A0S2FI75</accession>
<dbReference type="InterPro" id="IPR019690">
    <property type="entry name" value="DUF2569"/>
</dbReference>
<proteinExistence type="predicted"/>
<dbReference type="AlphaFoldDB" id="A0A0S2FI75"/>
<dbReference type="EMBL" id="CP011129">
    <property type="protein sequence ID" value="ALN83246.1"/>
    <property type="molecule type" value="Genomic_DNA"/>
</dbReference>
<evidence type="ECO:0000256" key="1">
    <source>
        <dbReference type="SAM" id="Phobius"/>
    </source>
</evidence>
<keyword evidence="1" id="KW-1133">Transmembrane helix</keyword>
<keyword evidence="1" id="KW-0812">Transmembrane</keyword>
<dbReference type="STRING" id="84531.LA76x_5145"/>
<sequence>MTEDPYRAPRPAAKGELQLGDQLLVFSSTPQERNAGPKGLGGWLILVGINVCMSPLVVLGNVTPLLSREGWALMLDAENALRTTLWCGVSGAILLAAVATIAAALYFRRSRRFPRWYIAFLIGNLLYTVGIVVLVSMNQDVDPAMTPVNMRDITNKLIHCAIWVPYLLTSRRVRNTFIEPKRGPDAALGSAS</sequence>
<dbReference type="Pfam" id="PF10754">
    <property type="entry name" value="DUF2569"/>
    <property type="match status" value="1"/>
</dbReference>
<organism evidence="2 3">
    <name type="scientific">Lysobacter antibioticus</name>
    <dbReference type="NCBI Taxonomy" id="84531"/>
    <lineage>
        <taxon>Bacteria</taxon>
        <taxon>Pseudomonadati</taxon>
        <taxon>Pseudomonadota</taxon>
        <taxon>Gammaproteobacteria</taxon>
        <taxon>Lysobacterales</taxon>
        <taxon>Lysobacteraceae</taxon>
        <taxon>Lysobacter</taxon>
    </lineage>
</organism>
<keyword evidence="3" id="KW-1185">Reference proteome</keyword>
<keyword evidence="1" id="KW-0472">Membrane</keyword>
<name>A0A0S2FI75_LYSAN</name>
<feature type="transmembrane region" description="Helical" evidence="1">
    <location>
        <begin position="83"/>
        <end position="107"/>
    </location>
</feature>
<evidence type="ECO:0000313" key="3">
    <source>
        <dbReference type="Proteomes" id="UP000060787"/>
    </source>
</evidence>
<dbReference type="KEGG" id="lab:LA76x_5145"/>
<evidence type="ECO:0000313" key="2">
    <source>
        <dbReference type="EMBL" id="ALN83246.1"/>
    </source>
</evidence>
<feature type="transmembrane region" description="Helical" evidence="1">
    <location>
        <begin position="116"/>
        <end position="137"/>
    </location>
</feature>
<reference evidence="2 3" key="1">
    <citation type="journal article" date="2015" name="BMC Genomics">
        <title>Comparative genomics and metabolic profiling of the genus Lysobacter.</title>
        <authorList>
            <person name="de Bruijn I."/>
            <person name="Cheng X."/>
            <person name="de Jager V."/>
            <person name="Exposito R.G."/>
            <person name="Watrous J."/>
            <person name="Patel N."/>
            <person name="Postma J."/>
            <person name="Dorrestein P.C."/>
            <person name="Kobayashi D."/>
            <person name="Raaijmakers J.M."/>
        </authorList>
    </citation>
    <scope>NUCLEOTIDE SEQUENCE [LARGE SCALE GENOMIC DNA]</scope>
    <source>
        <strain evidence="2 3">76</strain>
    </source>
</reference>
<evidence type="ECO:0008006" key="4">
    <source>
        <dbReference type="Google" id="ProtNLM"/>
    </source>
</evidence>
<feature type="transmembrane region" description="Helical" evidence="1">
    <location>
        <begin position="40"/>
        <end position="63"/>
    </location>
</feature>
<dbReference type="RefSeq" id="WP_057919773.1">
    <property type="nucleotide sequence ID" value="NZ_CP011129.1"/>
</dbReference>
<gene>
    <name evidence="2" type="ORF">LA76x_5145</name>
</gene>
<dbReference type="PATRIC" id="fig|84531.8.peg.5153"/>
<protein>
    <recommendedName>
        <fullName evidence="4">DUF2569 domain-containing protein</fullName>
    </recommendedName>
</protein>